<dbReference type="Proteomes" id="UP000095256">
    <property type="component" value="Unassembled WGS sequence"/>
</dbReference>
<feature type="chain" id="PRO_5038397713" description="DUF5067 domain-containing protein" evidence="1">
    <location>
        <begin position="26"/>
        <end position="215"/>
    </location>
</feature>
<evidence type="ECO:0000313" key="2">
    <source>
        <dbReference type="EMBL" id="OEH82265.1"/>
    </source>
</evidence>
<evidence type="ECO:0000256" key="1">
    <source>
        <dbReference type="SAM" id="SignalP"/>
    </source>
</evidence>
<dbReference type="EMBL" id="MIEK01000024">
    <property type="protein sequence ID" value="OEH82265.1"/>
    <property type="molecule type" value="Genomic_DNA"/>
</dbReference>
<accession>A0A1E5KWJ7</accession>
<dbReference type="AlphaFoldDB" id="A0A1E5KWJ7"/>
<sequence>MILKKIKTVIISLSLLFMVSGCTLKSSNDTQNTSDSVIQKSTKNYTKTINKYDGYDLNGYKFYIMDGQKEHDEFLETLSTDFDETIKQNFETYRYKIDENKKINLIPFRFRINVNQETVTTNYFIVNNSNRVVNDISFKGFPRFKNTEVEEKTDAKLTKKELGYLPEKSFVAFSITMSAPKSYQAKLKENKVADLSFDITDLEINGEKVDNNNEH</sequence>
<dbReference type="OrthoDB" id="2185980at2"/>
<reference evidence="2 3" key="1">
    <citation type="submission" date="2016-09" db="EMBL/GenBank/DDBJ databases">
        <authorList>
            <person name="Capua I."/>
            <person name="De Benedictis P."/>
            <person name="Joannis T."/>
            <person name="Lombin L.H."/>
            <person name="Cattoli G."/>
        </authorList>
    </citation>
    <scope>NUCLEOTIDE SEQUENCE [LARGE SCALE GENOMIC DNA]</scope>
    <source>
        <strain evidence="2 3">LMG 25899</strain>
    </source>
</reference>
<protein>
    <recommendedName>
        <fullName evidence="4">DUF5067 domain-containing protein</fullName>
    </recommendedName>
</protein>
<comment type="caution">
    <text evidence="2">The sequence shown here is derived from an EMBL/GenBank/DDBJ whole genome shotgun (WGS) entry which is preliminary data.</text>
</comment>
<dbReference type="STRING" id="762845.BCR26_13525"/>
<dbReference type="PROSITE" id="PS51257">
    <property type="entry name" value="PROKAR_LIPOPROTEIN"/>
    <property type="match status" value="1"/>
</dbReference>
<evidence type="ECO:0000313" key="3">
    <source>
        <dbReference type="Proteomes" id="UP000095256"/>
    </source>
</evidence>
<gene>
    <name evidence="2" type="ORF">BCR26_13525</name>
</gene>
<keyword evidence="3" id="KW-1185">Reference proteome</keyword>
<keyword evidence="1" id="KW-0732">Signal</keyword>
<dbReference type="RefSeq" id="WP_069698741.1">
    <property type="nucleotide sequence ID" value="NZ_JAGGMA010000015.1"/>
</dbReference>
<evidence type="ECO:0008006" key="4">
    <source>
        <dbReference type="Google" id="ProtNLM"/>
    </source>
</evidence>
<name>A0A1E5KWJ7_9ENTE</name>
<feature type="signal peptide" evidence="1">
    <location>
        <begin position="1"/>
        <end position="25"/>
    </location>
</feature>
<organism evidence="2 3">
    <name type="scientific">Enterococcus rivorum</name>
    <dbReference type="NCBI Taxonomy" id="762845"/>
    <lineage>
        <taxon>Bacteria</taxon>
        <taxon>Bacillati</taxon>
        <taxon>Bacillota</taxon>
        <taxon>Bacilli</taxon>
        <taxon>Lactobacillales</taxon>
        <taxon>Enterococcaceae</taxon>
        <taxon>Enterococcus</taxon>
    </lineage>
</organism>
<proteinExistence type="predicted"/>